<proteinExistence type="predicted"/>
<keyword evidence="3" id="KW-1185">Reference proteome</keyword>
<gene>
    <name evidence="2" type="ORF">ACFQZX_10980</name>
</gene>
<feature type="signal peptide" evidence="1">
    <location>
        <begin position="1"/>
        <end position="19"/>
    </location>
</feature>
<dbReference type="EMBL" id="JBHTHZ010000005">
    <property type="protein sequence ID" value="MFD0794143.1"/>
    <property type="molecule type" value="Genomic_DNA"/>
</dbReference>
<dbReference type="Proteomes" id="UP001597010">
    <property type="component" value="Unassembled WGS sequence"/>
</dbReference>
<evidence type="ECO:0000313" key="3">
    <source>
        <dbReference type="Proteomes" id="UP001597010"/>
    </source>
</evidence>
<feature type="chain" id="PRO_5045182252" evidence="1">
    <location>
        <begin position="20"/>
        <end position="158"/>
    </location>
</feature>
<accession>A0ABW3ATQ2</accession>
<keyword evidence="1" id="KW-0732">Signal</keyword>
<dbReference type="RefSeq" id="WP_377115008.1">
    <property type="nucleotide sequence ID" value="NZ_JBHTHZ010000005.1"/>
</dbReference>
<name>A0ABW3ATQ2_9SPHI</name>
<evidence type="ECO:0000313" key="2">
    <source>
        <dbReference type="EMBL" id="MFD0794143.1"/>
    </source>
</evidence>
<reference evidence="3" key="1">
    <citation type="journal article" date="2019" name="Int. J. Syst. Evol. Microbiol.">
        <title>The Global Catalogue of Microorganisms (GCM) 10K type strain sequencing project: providing services to taxonomists for standard genome sequencing and annotation.</title>
        <authorList>
            <consortium name="The Broad Institute Genomics Platform"/>
            <consortium name="The Broad Institute Genome Sequencing Center for Infectious Disease"/>
            <person name="Wu L."/>
            <person name="Ma J."/>
        </authorList>
    </citation>
    <scope>NUCLEOTIDE SEQUENCE [LARGE SCALE GENOMIC DNA]</scope>
    <source>
        <strain evidence="3">CCUG 61484</strain>
    </source>
</reference>
<evidence type="ECO:0000256" key="1">
    <source>
        <dbReference type="SAM" id="SignalP"/>
    </source>
</evidence>
<comment type="caution">
    <text evidence="2">The sequence shown here is derived from an EMBL/GenBank/DDBJ whole genome shotgun (WGS) entry which is preliminary data.</text>
</comment>
<organism evidence="2 3">
    <name type="scientific">Mucilaginibacter litoreus</name>
    <dbReference type="NCBI Taxonomy" id="1048221"/>
    <lineage>
        <taxon>Bacteria</taxon>
        <taxon>Pseudomonadati</taxon>
        <taxon>Bacteroidota</taxon>
        <taxon>Sphingobacteriia</taxon>
        <taxon>Sphingobacteriales</taxon>
        <taxon>Sphingobacteriaceae</taxon>
        <taxon>Mucilaginibacter</taxon>
    </lineage>
</organism>
<sequence length="158" mass="18065">MKKLLLSGLVLFFTVQAFAQAKLLSYDDINYLLHNNISKADTFFNAKGYTLAKKDEKKKLRSYALNINGGTYNKVNLRSDGKRLYIEIDTNEPAQYNMIYNSIAQYVDKQSTNDDVQLFKVKDVGEIYIMTNDGGALSPIRKEYYIRIASDKSITAYN</sequence>
<protein>
    <submittedName>
        <fullName evidence="2">Uncharacterized protein</fullName>
    </submittedName>
</protein>